<reference evidence="5 6" key="1">
    <citation type="submission" date="2019-06" db="EMBL/GenBank/DDBJ databases">
        <title>Sequencing the genomes of 1000 actinobacteria strains.</title>
        <authorList>
            <person name="Klenk H.-P."/>
        </authorList>
    </citation>
    <scope>NUCLEOTIDE SEQUENCE [LARGE SCALE GENOMIC DNA]</scope>
    <source>
        <strain evidence="5 6">DSM 17305</strain>
    </source>
</reference>
<feature type="compositionally biased region" description="Basic and acidic residues" evidence="3">
    <location>
        <begin position="212"/>
        <end position="238"/>
    </location>
</feature>
<gene>
    <name evidence="5" type="ORF">FB475_2836</name>
</gene>
<evidence type="ECO:0000313" key="6">
    <source>
        <dbReference type="Proteomes" id="UP000316298"/>
    </source>
</evidence>
<dbReference type="AlphaFoldDB" id="A0A542ETJ8"/>
<proteinExistence type="predicted"/>
<dbReference type="SUPFAM" id="SSF47598">
    <property type="entry name" value="Ribbon-helix-helix"/>
    <property type="match status" value="1"/>
</dbReference>
<comment type="caution">
    <text evidence="5">The sequence shown here is derived from an EMBL/GenBank/DDBJ whole genome shotgun (WGS) entry which is preliminary data.</text>
</comment>
<feature type="domain" description="Sox C-terminal" evidence="4">
    <location>
        <begin position="1"/>
        <end position="62"/>
    </location>
</feature>
<evidence type="ECO:0000313" key="5">
    <source>
        <dbReference type="EMBL" id="TQJ18687.1"/>
    </source>
</evidence>
<dbReference type="RefSeq" id="WP_141856136.1">
    <property type="nucleotide sequence ID" value="NZ_BAAAKA010000036.1"/>
</dbReference>
<name>A0A542ETJ8_9ACTN</name>
<keyword evidence="2" id="KW-0804">Transcription</keyword>
<dbReference type="PROSITE" id="PS51516">
    <property type="entry name" value="SOX_C"/>
    <property type="match status" value="1"/>
</dbReference>
<evidence type="ECO:0000256" key="2">
    <source>
        <dbReference type="ARBA" id="ARBA00023163"/>
    </source>
</evidence>
<keyword evidence="6" id="KW-1185">Reference proteome</keyword>
<dbReference type="GO" id="GO:0006355">
    <property type="term" value="P:regulation of DNA-templated transcription"/>
    <property type="evidence" value="ECO:0007669"/>
    <property type="project" value="InterPro"/>
</dbReference>
<feature type="compositionally biased region" description="Pro residues" evidence="3">
    <location>
        <begin position="159"/>
        <end position="170"/>
    </location>
</feature>
<protein>
    <recommendedName>
        <fullName evidence="4">Sox C-terminal domain-containing protein</fullName>
    </recommendedName>
</protein>
<evidence type="ECO:0000256" key="3">
    <source>
        <dbReference type="SAM" id="MobiDB-lite"/>
    </source>
</evidence>
<accession>A0A542ETJ8</accession>
<keyword evidence="1" id="KW-0805">Transcription regulation</keyword>
<dbReference type="InterPro" id="IPR010985">
    <property type="entry name" value="Ribbon_hlx_hlx"/>
</dbReference>
<evidence type="ECO:0000256" key="1">
    <source>
        <dbReference type="ARBA" id="ARBA00023015"/>
    </source>
</evidence>
<dbReference type="EMBL" id="VFMM01000001">
    <property type="protein sequence ID" value="TQJ18687.1"/>
    <property type="molecule type" value="Genomic_DNA"/>
</dbReference>
<dbReference type="OrthoDB" id="5193907at2"/>
<dbReference type="InterPro" id="IPR021934">
    <property type="entry name" value="Sox_C"/>
</dbReference>
<feature type="region of interest" description="Disordered" evidence="3">
    <location>
        <begin position="151"/>
        <end position="253"/>
    </location>
</feature>
<sequence length="253" mass="27527">MELDHYLESVRRSVENATALADEQTRSVAQRLGATLDDAGRLALISALSDAAGEISRELSPGSVELRMAGGRPEFVVTPAPSQLTGPDEIEDDIEDEADADTEHLVPDADEPTARITLRLPMSIKNKVDEAADAEGISSNAWLMRTVMTELSAGRRGGPRPPRPPRPPRGPVFGPDGPLGPNGPLGPDGVFGPNGVFGPHGPFGEEGLFGPDRGRDRRRDERERRREDKDRRRDDKERRRGHGPGQRVTGWAE</sequence>
<organism evidence="5 6">
    <name type="scientific">Kribbella jejuensis</name>
    <dbReference type="NCBI Taxonomy" id="236068"/>
    <lineage>
        <taxon>Bacteria</taxon>
        <taxon>Bacillati</taxon>
        <taxon>Actinomycetota</taxon>
        <taxon>Actinomycetes</taxon>
        <taxon>Propionibacteriales</taxon>
        <taxon>Kribbellaceae</taxon>
        <taxon>Kribbella</taxon>
    </lineage>
</organism>
<evidence type="ECO:0000259" key="4">
    <source>
        <dbReference type="PROSITE" id="PS51516"/>
    </source>
</evidence>
<dbReference type="Proteomes" id="UP000316298">
    <property type="component" value="Unassembled WGS sequence"/>
</dbReference>